<keyword evidence="1 3" id="KW-0808">Transferase</keyword>
<organism evidence="3 4">
    <name type="scientific">Periweissella fabalis</name>
    <dbReference type="NCBI Taxonomy" id="1070421"/>
    <lineage>
        <taxon>Bacteria</taxon>
        <taxon>Bacillati</taxon>
        <taxon>Bacillota</taxon>
        <taxon>Bacilli</taxon>
        <taxon>Lactobacillales</taxon>
        <taxon>Lactobacillaceae</taxon>
        <taxon>Periweissella</taxon>
    </lineage>
</organism>
<dbReference type="GO" id="GO:0008168">
    <property type="term" value="F:methyltransferase activity"/>
    <property type="evidence" value="ECO:0007669"/>
    <property type="project" value="UniProtKB-KW"/>
</dbReference>
<accession>A0A7X6S2R8</accession>
<dbReference type="GO" id="GO:0032259">
    <property type="term" value="P:methylation"/>
    <property type="evidence" value="ECO:0007669"/>
    <property type="project" value="UniProtKB-KW"/>
</dbReference>
<dbReference type="Pfam" id="PF13649">
    <property type="entry name" value="Methyltransf_25"/>
    <property type="match status" value="1"/>
</dbReference>
<evidence type="ECO:0000259" key="2">
    <source>
        <dbReference type="Pfam" id="PF13649"/>
    </source>
</evidence>
<keyword evidence="3" id="KW-0489">Methyltransferase</keyword>
<dbReference type="CDD" id="cd02440">
    <property type="entry name" value="AdoMet_MTases"/>
    <property type="match status" value="1"/>
</dbReference>
<name>A0A7X6S2R8_9LACO</name>
<evidence type="ECO:0000256" key="1">
    <source>
        <dbReference type="ARBA" id="ARBA00022679"/>
    </source>
</evidence>
<keyword evidence="4" id="KW-1185">Reference proteome</keyword>
<proteinExistence type="predicted"/>
<gene>
    <name evidence="3" type="ORF">HF964_05755</name>
</gene>
<dbReference type="Proteomes" id="UP000549765">
    <property type="component" value="Unassembled WGS sequence"/>
</dbReference>
<comment type="caution">
    <text evidence="3">The sequence shown here is derived from an EMBL/GenBank/DDBJ whole genome shotgun (WGS) entry which is preliminary data.</text>
</comment>
<protein>
    <submittedName>
        <fullName evidence="3">Class I SAM-dependent methyltransferase</fullName>
    </submittedName>
</protein>
<sequence>MANYQTFAQLYDNLFDGELYLQWRDYVQANVPDKQGKLLDLAGGAGRLAVLLAQAGYQDVSVFDLSPEMLSLAMKHAEEAKVTIPLIEGDMTEWSDLPIQYQTITSFADSFNYLGKKAQLKETFTQVYQHLLADGQFLFDMITPYQINEVYPGYMYNWHDEETAFLWSSYEGERPNSVEHELTFFVYQEEIDGYQQLQELHYEYAYTLAEIKDLLAEVGFKDIEVHADFGQAPVSDTTTRWFFKARK</sequence>
<dbReference type="EMBL" id="JAAXPN010000005">
    <property type="protein sequence ID" value="NKZ24305.1"/>
    <property type="molecule type" value="Genomic_DNA"/>
</dbReference>
<dbReference type="SUPFAM" id="SSF53335">
    <property type="entry name" value="S-adenosyl-L-methionine-dependent methyltransferases"/>
    <property type="match status" value="1"/>
</dbReference>
<dbReference type="RefSeq" id="WP_168722100.1">
    <property type="nucleotide sequence ID" value="NZ_JAAXPN010000005.1"/>
</dbReference>
<dbReference type="AlphaFoldDB" id="A0A7X6S2R8"/>
<dbReference type="Gene3D" id="2.20.25.110">
    <property type="entry name" value="S-adenosyl-L-methionine-dependent methyltransferases"/>
    <property type="match status" value="1"/>
</dbReference>
<evidence type="ECO:0000313" key="3">
    <source>
        <dbReference type="EMBL" id="NKZ24305.1"/>
    </source>
</evidence>
<dbReference type="PANTHER" id="PTHR43861">
    <property type="entry name" value="TRANS-ACONITATE 2-METHYLTRANSFERASE-RELATED"/>
    <property type="match status" value="1"/>
</dbReference>
<dbReference type="InterPro" id="IPR029063">
    <property type="entry name" value="SAM-dependent_MTases_sf"/>
</dbReference>
<dbReference type="Gene3D" id="3.40.50.150">
    <property type="entry name" value="Vaccinia Virus protein VP39"/>
    <property type="match status" value="1"/>
</dbReference>
<evidence type="ECO:0000313" key="4">
    <source>
        <dbReference type="Proteomes" id="UP000549765"/>
    </source>
</evidence>
<reference evidence="3 4" key="1">
    <citation type="submission" date="2020-04" db="EMBL/GenBank/DDBJ databases">
        <title>MicrobeNet Type strains.</title>
        <authorList>
            <person name="Nicholson A.C."/>
        </authorList>
    </citation>
    <scope>NUCLEOTIDE SEQUENCE [LARGE SCALE GENOMIC DNA]</scope>
    <source>
        <strain evidence="3 4">CCUG 61472</strain>
    </source>
</reference>
<dbReference type="InterPro" id="IPR041698">
    <property type="entry name" value="Methyltransf_25"/>
</dbReference>
<feature type="domain" description="Methyltransferase" evidence="2">
    <location>
        <begin position="39"/>
        <end position="135"/>
    </location>
</feature>